<accession>A0A1D8ET97</accession>
<dbReference type="RefSeq" id="YP_009596778.1">
    <property type="nucleotide sequence ID" value="NC_041890.1"/>
</dbReference>
<evidence type="ECO:0000313" key="3">
    <source>
        <dbReference type="Proteomes" id="UP000223795"/>
    </source>
</evidence>
<evidence type="ECO:0000259" key="1">
    <source>
        <dbReference type="PROSITE" id="PS50943"/>
    </source>
</evidence>
<sequence length="81" mass="8984">MDDYGKRFGDAVAAELRAQRARKRITFDALAAQTGLAKTTVLNYLNGHRDIPMPAFFDLCRALDVSPRAIFLAAQDAIEDQ</sequence>
<name>A0A1D8ET97_9CAUD</name>
<feature type="domain" description="HTH cro/C1-type" evidence="1">
    <location>
        <begin position="16"/>
        <end position="70"/>
    </location>
</feature>
<dbReference type="InterPro" id="IPR001387">
    <property type="entry name" value="Cro/C1-type_HTH"/>
</dbReference>
<dbReference type="Pfam" id="PF13560">
    <property type="entry name" value="HTH_31"/>
    <property type="match status" value="1"/>
</dbReference>
<dbReference type="CDD" id="cd00093">
    <property type="entry name" value="HTH_XRE"/>
    <property type="match status" value="1"/>
</dbReference>
<dbReference type="PROSITE" id="PS50943">
    <property type="entry name" value="HTH_CROC1"/>
    <property type="match status" value="1"/>
</dbReference>
<dbReference type="KEGG" id="vg:40072376"/>
<gene>
    <name evidence="2" type="primary">30</name>
    <name evidence="2" type="ORF">ANATOLE_30</name>
</gene>
<dbReference type="OrthoDB" id="33913at10239"/>
<proteinExistence type="predicted"/>
<dbReference type="SUPFAM" id="SSF47413">
    <property type="entry name" value="lambda repressor-like DNA-binding domains"/>
    <property type="match status" value="1"/>
</dbReference>
<dbReference type="InterPro" id="IPR010982">
    <property type="entry name" value="Lambda_DNA-bd_dom_sf"/>
</dbReference>
<dbReference type="GO" id="GO:0003677">
    <property type="term" value="F:DNA binding"/>
    <property type="evidence" value="ECO:0007669"/>
    <property type="project" value="InterPro"/>
</dbReference>
<organism evidence="2 3">
    <name type="scientific">Propionibacterium phage Anatole</name>
    <dbReference type="NCBI Taxonomy" id="1897531"/>
    <lineage>
        <taxon>Viruses</taxon>
        <taxon>Duplodnaviria</taxon>
        <taxon>Heunggongvirae</taxon>
        <taxon>Uroviricota</taxon>
        <taxon>Caudoviricetes</taxon>
        <taxon>Anatolevirus</taxon>
        <taxon>Anatolevirus anatole</taxon>
    </lineage>
</organism>
<dbReference type="SMART" id="SM00530">
    <property type="entry name" value="HTH_XRE"/>
    <property type="match status" value="1"/>
</dbReference>
<dbReference type="Gene3D" id="1.10.260.40">
    <property type="entry name" value="lambda repressor-like DNA-binding domains"/>
    <property type="match status" value="1"/>
</dbReference>
<dbReference type="Proteomes" id="UP000223795">
    <property type="component" value="Segment"/>
</dbReference>
<dbReference type="EMBL" id="KX620748">
    <property type="protein sequence ID" value="AOT24268.1"/>
    <property type="molecule type" value="Genomic_DNA"/>
</dbReference>
<dbReference type="GeneID" id="40072376"/>
<protein>
    <submittedName>
        <fullName evidence="2">Immunity repressor</fullName>
    </submittedName>
</protein>
<evidence type="ECO:0000313" key="2">
    <source>
        <dbReference type="EMBL" id="AOT24268.1"/>
    </source>
</evidence>
<reference evidence="2 3" key="1">
    <citation type="submission" date="2016-07" db="EMBL/GenBank/DDBJ databases">
        <authorList>
            <person name="Modlin R.L."/>
            <person name="Cheng L.S."/>
            <person name="Marinelli L.J."/>
            <person name="Grosset N."/>
            <person name="Gautier M."/>
            <person name="Fitz-Gibbon S."/>
            <person name="Pellegrini M."/>
            <person name="Bowman C.A."/>
            <person name="Russell D.A."/>
            <person name="Jacobs-Sera D."/>
            <person name="Hatfull G.F."/>
        </authorList>
    </citation>
    <scope>NUCLEOTIDE SEQUENCE [LARGE SCALE GENOMIC DNA]</scope>
</reference>
<keyword evidence="3" id="KW-1185">Reference proteome</keyword>